<keyword evidence="3 8" id="KW-0812">Transmembrane</keyword>
<organism evidence="9 10">
    <name type="scientific">Tilletia horrida</name>
    <dbReference type="NCBI Taxonomy" id="155126"/>
    <lineage>
        <taxon>Eukaryota</taxon>
        <taxon>Fungi</taxon>
        <taxon>Dikarya</taxon>
        <taxon>Basidiomycota</taxon>
        <taxon>Ustilaginomycotina</taxon>
        <taxon>Exobasidiomycetes</taxon>
        <taxon>Tilletiales</taxon>
        <taxon>Tilletiaceae</taxon>
        <taxon>Tilletia</taxon>
    </lineage>
</organism>
<comment type="similarity">
    <text evidence="2 6">Belongs to the CDC50/LEM3 family.</text>
</comment>
<proteinExistence type="inferred from homology"/>
<dbReference type="AlphaFoldDB" id="A0AAN6JQ64"/>
<dbReference type="EMBL" id="JAPDMZ010000214">
    <property type="protein sequence ID" value="KAK0545862.1"/>
    <property type="molecule type" value="Genomic_DNA"/>
</dbReference>
<comment type="caution">
    <text evidence="9">The sequence shown here is derived from an EMBL/GenBank/DDBJ whole genome shotgun (WGS) entry which is preliminary data.</text>
</comment>
<feature type="transmembrane region" description="Helical" evidence="8">
    <location>
        <begin position="88"/>
        <end position="110"/>
    </location>
</feature>
<dbReference type="InterPro" id="IPR005045">
    <property type="entry name" value="CDC50/LEM3_fam"/>
</dbReference>
<feature type="transmembrane region" description="Helical" evidence="8">
    <location>
        <begin position="402"/>
        <end position="423"/>
    </location>
</feature>
<feature type="region of interest" description="Disordered" evidence="7">
    <location>
        <begin position="1"/>
        <end position="68"/>
    </location>
</feature>
<dbReference type="PANTHER" id="PTHR10926:SF0">
    <property type="entry name" value="CDC50, ISOFORM A"/>
    <property type="match status" value="1"/>
</dbReference>
<sequence>MAIFRRNPVGSMDPDPATTDASAMAPGPGIGSSSSAQGRRDDNDGSAGADDSGATKKRKLPFTSRKPANTAFRQQRIRAWQPILTPRSVLPTLFLLGLVCAPIGAVLYYYSTQVREFRIDYTDCAATAPRQGQPETIPAGKYAFNLPNIASTNYTPPQWQYVANPSSPNGFACNLYFSVPVQLGPSVFLYYRLTNYYQNHRRYVKSIDTDQLLGKAVSNKDLKDGNCKPLGRDDPTGLPIYPCGLIANSMFNDTISDPIMIGRPANQPDLTYTMSEKNIIWPGTKKKYGAPAYTPGNNTVLPPPYWRSNSSTFTAGAVTPYSFPNGYNTTIFNPVDDEHFMVWMQPAGLPTFRKLYKRQDSAPMEVGRYKITIFDTYPVAMFKGTKSIVFSTSSWVGGRNPFLGLTYIATAGLCILLGVLFTARHLIKPRKLGDLSLLSWNR</sequence>
<evidence type="ECO:0000256" key="7">
    <source>
        <dbReference type="SAM" id="MobiDB-lite"/>
    </source>
</evidence>
<keyword evidence="10" id="KW-1185">Reference proteome</keyword>
<evidence type="ECO:0000256" key="5">
    <source>
        <dbReference type="ARBA" id="ARBA00023136"/>
    </source>
</evidence>
<dbReference type="GO" id="GO:0005783">
    <property type="term" value="C:endoplasmic reticulum"/>
    <property type="evidence" value="ECO:0007669"/>
    <property type="project" value="TreeGrafter"/>
</dbReference>
<dbReference type="GO" id="GO:0005886">
    <property type="term" value="C:plasma membrane"/>
    <property type="evidence" value="ECO:0007669"/>
    <property type="project" value="TreeGrafter"/>
</dbReference>
<reference evidence="9" key="1">
    <citation type="journal article" date="2023" name="PhytoFront">
        <title>Draft Genome Resources of Seven Strains of Tilletia horrida, Causal Agent of Kernel Smut of Rice.</title>
        <authorList>
            <person name="Khanal S."/>
            <person name="Antony Babu S."/>
            <person name="Zhou X.G."/>
        </authorList>
    </citation>
    <scope>NUCLEOTIDE SEQUENCE</scope>
    <source>
        <strain evidence="9">TX6</strain>
    </source>
</reference>
<dbReference type="PANTHER" id="PTHR10926">
    <property type="entry name" value="CELL CYCLE CONTROL PROTEIN 50"/>
    <property type="match status" value="1"/>
</dbReference>
<evidence type="ECO:0000256" key="1">
    <source>
        <dbReference type="ARBA" id="ARBA00004141"/>
    </source>
</evidence>
<dbReference type="GO" id="GO:0045332">
    <property type="term" value="P:phospholipid translocation"/>
    <property type="evidence" value="ECO:0007669"/>
    <property type="project" value="UniProtKB-UniRule"/>
</dbReference>
<dbReference type="GO" id="GO:0005794">
    <property type="term" value="C:Golgi apparatus"/>
    <property type="evidence" value="ECO:0007669"/>
    <property type="project" value="TreeGrafter"/>
</dbReference>
<comment type="subcellular location">
    <subcellularLocation>
        <location evidence="1">Membrane</location>
        <topology evidence="1">Multi-pass membrane protein</topology>
    </subcellularLocation>
</comment>
<evidence type="ECO:0000313" key="9">
    <source>
        <dbReference type="EMBL" id="KAK0545862.1"/>
    </source>
</evidence>
<dbReference type="Pfam" id="PF03381">
    <property type="entry name" value="CDC50"/>
    <property type="match status" value="1"/>
</dbReference>
<protein>
    <submittedName>
        <fullName evidence="9">Alkylphosphocholine resistance protein lem3</fullName>
    </submittedName>
</protein>
<dbReference type="PIRSF" id="PIRSF015840">
    <property type="entry name" value="DUF284_TM_euk"/>
    <property type="match status" value="1"/>
</dbReference>
<accession>A0AAN6JQ64</accession>
<evidence type="ECO:0000256" key="3">
    <source>
        <dbReference type="ARBA" id="ARBA00022692"/>
    </source>
</evidence>
<keyword evidence="4 8" id="KW-1133">Transmembrane helix</keyword>
<evidence type="ECO:0000256" key="8">
    <source>
        <dbReference type="SAM" id="Phobius"/>
    </source>
</evidence>
<dbReference type="Proteomes" id="UP001176517">
    <property type="component" value="Unassembled WGS sequence"/>
</dbReference>
<name>A0AAN6JQ64_9BASI</name>
<keyword evidence="5 6" id="KW-0472">Membrane</keyword>
<evidence type="ECO:0000256" key="6">
    <source>
        <dbReference type="PIRNR" id="PIRNR015840"/>
    </source>
</evidence>
<evidence type="ECO:0000313" key="10">
    <source>
        <dbReference type="Proteomes" id="UP001176517"/>
    </source>
</evidence>
<evidence type="ECO:0000256" key="4">
    <source>
        <dbReference type="ARBA" id="ARBA00022989"/>
    </source>
</evidence>
<evidence type="ECO:0000256" key="2">
    <source>
        <dbReference type="ARBA" id="ARBA00009457"/>
    </source>
</evidence>
<gene>
    <name evidence="9" type="primary">LEM3_2</name>
    <name evidence="9" type="ORF">OC846_005502</name>
</gene>
<feature type="compositionally biased region" description="Low complexity" evidence="7">
    <location>
        <begin position="21"/>
        <end position="37"/>
    </location>
</feature>